<dbReference type="Pfam" id="PF00293">
    <property type="entry name" value="NUDIX"/>
    <property type="match status" value="1"/>
</dbReference>
<dbReference type="SUPFAM" id="SSF55811">
    <property type="entry name" value="Nudix"/>
    <property type="match status" value="1"/>
</dbReference>
<dbReference type="PANTHER" id="PTHR10885">
    <property type="entry name" value="ISOPENTENYL-DIPHOSPHATE DELTA-ISOMERASE"/>
    <property type="match status" value="1"/>
</dbReference>
<dbReference type="EC" id="5.3.3.2" evidence="3"/>
<dbReference type="Proteomes" id="UP000247755">
    <property type="component" value="Unassembled WGS sequence"/>
</dbReference>
<feature type="domain" description="Nudix hydrolase" evidence="6">
    <location>
        <begin position="29"/>
        <end position="72"/>
    </location>
</feature>
<dbReference type="GO" id="GO:0004452">
    <property type="term" value="F:isopentenyl-diphosphate delta-isomerase activity"/>
    <property type="evidence" value="ECO:0007669"/>
    <property type="project" value="UniProtKB-EC"/>
</dbReference>
<dbReference type="GO" id="GO:0009240">
    <property type="term" value="P:isopentenyl diphosphate biosynthetic process"/>
    <property type="evidence" value="ECO:0007669"/>
    <property type="project" value="TreeGrafter"/>
</dbReference>
<comment type="caution">
    <text evidence="7">The sequence shown here is derived from an EMBL/GenBank/DDBJ whole genome shotgun (WGS) entry which is preliminary data.</text>
</comment>
<dbReference type="CDD" id="cd02885">
    <property type="entry name" value="NUDIX_IPP_Isomerase"/>
    <property type="match status" value="1"/>
</dbReference>
<reference evidence="7 8" key="1">
    <citation type="submission" date="2018-05" db="EMBL/GenBank/DDBJ databases">
        <title>Comparative genomics of bacterial root endophytes of switchgrass collected from native prairies over two seasons.</title>
        <authorList>
            <person name="Tang Y."/>
        </authorList>
    </citation>
    <scope>NUCLEOTIDE SEQUENCE [LARGE SCALE GENOMIC DNA]</scope>
    <source>
        <strain evidence="7 8">NFIX32</strain>
    </source>
</reference>
<dbReference type="PANTHER" id="PTHR10885:SF0">
    <property type="entry name" value="ISOPENTENYL-DIPHOSPHATE DELTA-ISOMERASE"/>
    <property type="match status" value="1"/>
</dbReference>
<protein>
    <recommendedName>
        <fullName evidence="3">isopentenyl-diphosphate Delta-isomerase</fullName>
        <ecNumber evidence="3">5.3.3.2</ecNumber>
    </recommendedName>
</protein>
<dbReference type="InterPro" id="IPR000086">
    <property type="entry name" value="NUDIX_hydrolase_dom"/>
</dbReference>
<gene>
    <name evidence="7" type="ORF">NA66_10437</name>
</gene>
<comment type="similarity">
    <text evidence="2">Belongs to the IPP isomerase type 1 family.</text>
</comment>
<evidence type="ECO:0000256" key="4">
    <source>
        <dbReference type="ARBA" id="ARBA00023229"/>
    </source>
</evidence>
<evidence type="ECO:0000256" key="2">
    <source>
        <dbReference type="ARBA" id="ARBA00007579"/>
    </source>
</evidence>
<keyword evidence="4" id="KW-0414">Isoprene biosynthesis</keyword>
<evidence type="ECO:0000313" key="8">
    <source>
        <dbReference type="Proteomes" id="UP000247755"/>
    </source>
</evidence>
<dbReference type="Gene3D" id="3.90.79.10">
    <property type="entry name" value="Nucleoside Triphosphate Pyrophosphohydrolase"/>
    <property type="match status" value="1"/>
</dbReference>
<comment type="pathway">
    <text evidence="1">Isoprenoid biosynthesis; dimethylallyl diphosphate biosynthesis; dimethylallyl diphosphate from isopentenyl diphosphate: step 1/1.</text>
</comment>
<dbReference type="GO" id="GO:0005737">
    <property type="term" value="C:cytoplasm"/>
    <property type="evidence" value="ECO:0007669"/>
    <property type="project" value="TreeGrafter"/>
</dbReference>
<evidence type="ECO:0000256" key="5">
    <source>
        <dbReference type="ARBA" id="ARBA00023235"/>
    </source>
</evidence>
<evidence type="ECO:0000313" key="7">
    <source>
        <dbReference type="EMBL" id="PXX22045.1"/>
    </source>
</evidence>
<evidence type="ECO:0000259" key="6">
    <source>
        <dbReference type="Pfam" id="PF00293"/>
    </source>
</evidence>
<name>A0A318HU36_BURPY</name>
<dbReference type="EMBL" id="QJJY01000043">
    <property type="protein sequence ID" value="PXX22045.1"/>
    <property type="molecule type" value="Genomic_DNA"/>
</dbReference>
<dbReference type="InterPro" id="IPR015797">
    <property type="entry name" value="NUDIX_hydrolase-like_dom_sf"/>
</dbReference>
<dbReference type="AlphaFoldDB" id="A0A318HU36"/>
<evidence type="ECO:0000256" key="3">
    <source>
        <dbReference type="ARBA" id="ARBA00012057"/>
    </source>
</evidence>
<dbReference type="InterPro" id="IPR011876">
    <property type="entry name" value="IsopentenylPP_isomerase_typ1"/>
</dbReference>
<proteinExistence type="inferred from homology"/>
<organism evidence="7 8">
    <name type="scientific">Burkholderia pyrrocinia</name>
    <name type="common">Pseudomonas pyrrocinia</name>
    <dbReference type="NCBI Taxonomy" id="60550"/>
    <lineage>
        <taxon>Bacteria</taxon>
        <taxon>Pseudomonadati</taxon>
        <taxon>Pseudomonadota</taxon>
        <taxon>Betaproteobacteria</taxon>
        <taxon>Burkholderiales</taxon>
        <taxon>Burkholderiaceae</taxon>
        <taxon>Burkholderia</taxon>
        <taxon>Burkholderia cepacia complex</taxon>
    </lineage>
</organism>
<sequence length="86" mass="9479">MEERLILVDADDRPVGVCEKMRAHREGLLHRAFSIFVFDSAGRLMLQQRAPGKYHSGGLWSNTYCGHPRPGAAQLANLSPCIVAST</sequence>
<keyword evidence="5 7" id="KW-0413">Isomerase</keyword>
<evidence type="ECO:0000256" key="1">
    <source>
        <dbReference type="ARBA" id="ARBA00004826"/>
    </source>
</evidence>
<accession>A0A318HU36</accession>